<feature type="domain" description="Major facilitator superfamily (MFS) profile" evidence="7">
    <location>
        <begin position="1"/>
        <end position="441"/>
    </location>
</feature>
<keyword evidence="4 6" id="KW-0472">Membrane</keyword>
<dbReference type="PANTHER" id="PTHR23501:SF59">
    <property type="entry name" value="MAJOR FACILITATOR SUPERFAMILY (MFS) PROFILE DOMAIN-CONTAINING PROTEIN-RELATED"/>
    <property type="match status" value="1"/>
</dbReference>
<keyword evidence="3 6" id="KW-1133">Transmembrane helix</keyword>
<reference evidence="8 9" key="1">
    <citation type="submission" date="2015-05" db="EMBL/GenBank/DDBJ databases">
        <title>Distinctive expansion of gene families associated with plant cell wall degradation and secondary metabolism in the genomes of grapevine trunk pathogens.</title>
        <authorList>
            <person name="Lawrence D.P."/>
            <person name="Travadon R."/>
            <person name="Rolshausen P.E."/>
            <person name="Baumgartner K."/>
        </authorList>
    </citation>
    <scope>NUCLEOTIDE SEQUENCE [LARGE SCALE GENOMIC DNA]</scope>
    <source>
        <strain evidence="8">DA912</strain>
    </source>
</reference>
<dbReference type="AlphaFoldDB" id="A0A0G2FEP2"/>
<feature type="transmembrane region" description="Helical" evidence="6">
    <location>
        <begin position="138"/>
        <end position="161"/>
    </location>
</feature>
<evidence type="ECO:0000256" key="3">
    <source>
        <dbReference type="ARBA" id="ARBA00022989"/>
    </source>
</evidence>
<feature type="transmembrane region" description="Helical" evidence="6">
    <location>
        <begin position="24"/>
        <end position="44"/>
    </location>
</feature>
<dbReference type="InterPro" id="IPR020846">
    <property type="entry name" value="MFS_dom"/>
</dbReference>
<feature type="region of interest" description="Disordered" evidence="5">
    <location>
        <begin position="487"/>
        <end position="510"/>
    </location>
</feature>
<evidence type="ECO:0000256" key="5">
    <source>
        <dbReference type="SAM" id="MobiDB-lite"/>
    </source>
</evidence>
<evidence type="ECO:0000256" key="6">
    <source>
        <dbReference type="SAM" id="Phobius"/>
    </source>
</evidence>
<keyword evidence="9" id="KW-1185">Reference proteome</keyword>
<reference evidence="8 9" key="2">
    <citation type="submission" date="2015-05" db="EMBL/GenBank/DDBJ databases">
        <authorList>
            <person name="Morales-Cruz A."/>
            <person name="Amrine K.C."/>
            <person name="Cantu D."/>
        </authorList>
    </citation>
    <scope>NUCLEOTIDE SEQUENCE [LARGE SCALE GENOMIC DNA]</scope>
    <source>
        <strain evidence="8">DA912</strain>
    </source>
</reference>
<name>A0A0G2FEP2_9PEZI</name>
<evidence type="ECO:0000256" key="2">
    <source>
        <dbReference type="ARBA" id="ARBA00022692"/>
    </source>
</evidence>
<evidence type="ECO:0000256" key="1">
    <source>
        <dbReference type="ARBA" id="ARBA00004141"/>
    </source>
</evidence>
<feature type="transmembrane region" description="Helical" evidence="6">
    <location>
        <begin position="251"/>
        <end position="270"/>
    </location>
</feature>
<feature type="transmembrane region" description="Helical" evidence="6">
    <location>
        <begin position="81"/>
        <end position="101"/>
    </location>
</feature>
<dbReference type="OrthoDB" id="2351791at2759"/>
<accession>A0A0G2FEP2</accession>
<dbReference type="STRING" id="1214573.A0A0G2FEP2"/>
<feature type="transmembrane region" description="Helical" evidence="6">
    <location>
        <begin position="316"/>
        <end position="337"/>
    </location>
</feature>
<dbReference type="Pfam" id="PF07690">
    <property type="entry name" value="MFS_1"/>
    <property type="match status" value="1"/>
</dbReference>
<feature type="compositionally biased region" description="Basic and acidic residues" evidence="5">
    <location>
        <begin position="487"/>
        <end position="502"/>
    </location>
</feature>
<keyword evidence="2 6" id="KW-0812">Transmembrane</keyword>
<comment type="caution">
    <text evidence="8">The sequence shown here is derived from an EMBL/GenBank/DDBJ whole genome shotgun (WGS) entry which is preliminary data.</text>
</comment>
<dbReference type="EMBL" id="LCUC01000266">
    <property type="protein sequence ID" value="KKY33022.1"/>
    <property type="molecule type" value="Genomic_DNA"/>
</dbReference>
<feature type="transmembrane region" description="Helical" evidence="6">
    <location>
        <begin position="290"/>
        <end position="309"/>
    </location>
</feature>
<dbReference type="SUPFAM" id="SSF103473">
    <property type="entry name" value="MFS general substrate transporter"/>
    <property type="match status" value="1"/>
</dbReference>
<dbReference type="PROSITE" id="PS50850">
    <property type="entry name" value="MFS"/>
    <property type="match status" value="1"/>
</dbReference>
<organism evidence="8 9">
    <name type="scientific">Diaporthe ampelina</name>
    <dbReference type="NCBI Taxonomy" id="1214573"/>
    <lineage>
        <taxon>Eukaryota</taxon>
        <taxon>Fungi</taxon>
        <taxon>Dikarya</taxon>
        <taxon>Ascomycota</taxon>
        <taxon>Pezizomycotina</taxon>
        <taxon>Sordariomycetes</taxon>
        <taxon>Sordariomycetidae</taxon>
        <taxon>Diaporthales</taxon>
        <taxon>Diaporthaceae</taxon>
        <taxon>Diaporthe</taxon>
    </lineage>
</organism>
<feature type="transmembrane region" description="Helical" evidence="6">
    <location>
        <begin position="113"/>
        <end position="132"/>
    </location>
</feature>
<dbReference type="Proteomes" id="UP000034680">
    <property type="component" value="Unassembled WGS sequence"/>
</dbReference>
<feature type="transmembrane region" description="Helical" evidence="6">
    <location>
        <begin position="460"/>
        <end position="479"/>
    </location>
</feature>
<evidence type="ECO:0000259" key="7">
    <source>
        <dbReference type="PROSITE" id="PS50850"/>
    </source>
</evidence>
<dbReference type="GO" id="GO:0005886">
    <property type="term" value="C:plasma membrane"/>
    <property type="evidence" value="ECO:0007669"/>
    <property type="project" value="TreeGrafter"/>
</dbReference>
<dbReference type="PANTHER" id="PTHR23501">
    <property type="entry name" value="MAJOR FACILITATOR SUPERFAMILY"/>
    <property type="match status" value="1"/>
</dbReference>
<feature type="transmembrane region" description="Helical" evidence="6">
    <location>
        <begin position="181"/>
        <end position="200"/>
    </location>
</feature>
<feature type="transmembrane region" description="Helical" evidence="6">
    <location>
        <begin position="51"/>
        <end position="69"/>
    </location>
</feature>
<evidence type="ECO:0000313" key="9">
    <source>
        <dbReference type="Proteomes" id="UP000034680"/>
    </source>
</evidence>
<sequence length="510" mass="54759">MAAVAVLMAHIAHEQKAPQVKTFAMATGYFLAQTVFQLVFSHVSHALGRKFMYMTGLVLYLAGASTVAAGPPMDALVGARVVQGIGAAGMFTMSAIVIVELTQPRQRAGWTSITSAFGALGNICGPLVAGLLCKHYRLSWRSVFIVEIIISGLLLVALAILLPNDSRAPKDRLRELRSCDWIGMIFFFACSTGILVPINIGGTTDSLRWGSRAIVICFVAGLFSLVFLICHQRRLAKRPAFPREVFARKTTNVAFLGNLVCGVLLSMVFYSLVLFWEGVRGKSTVEVGKMLLSVTLTYPAAFALTGIAIRRWGRISWATAAGGLVATLGLGLMQLMTETAPEAALVIICLCAGAGCGIFAPAMVNSIIATTDSRWHAHAIATRTLLYTAGQCIGASFGLAIFTNAFTRRYDALKGDDARLAEAARQVLGNPQELIGKIRELQQLSPNGELIHLVDGALRSVWATACCIAGVTGALAIWYRCPGLAEDSRTGRAVPDEERQENSTEMTQRS</sequence>
<dbReference type="Gene3D" id="1.20.1250.20">
    <property type="entry name" value="MFS general substrate transporter like domains"/>
    <property type="match status" value="1"/>
</dbReference>
<feature type="transmembrane region" description="Helical" evidence="6">
    <location>
        <begin position="343"/>
        <end position="364"/>
    </location>
</feature>
<feature type="transmembrane region" description="Helical" evidence="6">
    <location>
        <begin position="385"/>
        <end position="406"/>
    </location>
</feature>
<proteinExistence type="predicted"/>
<protein>
    <submittedName>
        <fullName evidence="8">Putative mfs multidrug transporter</fullName>
    </submittedName>
</protein>
<gene>
    <name evidence="8" type="ORF">UCDDA912_g06992</name>
</gene>
<evidence type="ECO:0000313" key="8">
    <source>
        <dbReference type="EMBL" id="KKY33022.1"/>
    </source>
</evidence>
<dbReference type="Gene3D" id="1.20.1720.10">
    <property type="entry name" value="Multidrug resistance protein D"/>
    <property type="match status" value="1"/>
</dbReference>
<dbReference type="GO" id="GO:0022857">
    <property type="term" value="F:transmembrane transporter activity"/>
    <property type="evidence" value="ECO:0007669"/>
    <property type="project" value="InterPro"/>
</dbReference>
<feature type="transmembrane region" description="Helical" evidence="6">
    <location>
        <begin position="212"/>
        <end position="230"/>
    </location>
</feature>
<dbReference type="InterPro" id="IPR036259">
    <property type="entry name" value="MFS_trans_sf"/>
</dbReference>
<evidence type="ECO:0000256" key="4">
    <source>
        <dbReference type="ARBA" id="ARBA00023136"/>
    </source>
</evidence>
<comment type="subcellular location">
    <subcellularLocation>
        <location evidence="1">Membrane</location>
        <topology evidence="1">Multi-pass membrane protein</topology>
    </subcellularLocation>
</comment>
<dbReference type="InterPro" id="IPR011701">
    <property type="entry name" value="MFS"/>
</dbReference>